<evidence type="ECO:0000256" key="2">
    <source>
        <dbReference type="ARBA" id="ARBA00022723"/>
    </source>
</evidence>
<dbReference type="InterPro" id="IPR034660">
    <property type="entry name" value="DinB/YfiT-like"/>
</dbReference>
<evidence type="ECO:0000313" key="4">
    <source>
        <dbReference type="EMBL" id="GFR39359.1"/>
    </source>
</evidence>
<dbReference type="Proteomes" id="UP000654993">
    <property type="component" value="Unassembled WGS sequence"/>
</dbReference>
<dbReference type="Pfam" id="PF05163">
    <property type="entry name" value="DinB"/>
    <property type="match status" value="1"/>
</dbReference>
<gene>
    <name evidence="4" type="primary">yjoA</name>
    <name evidence="4" type="ORF">PRECH8_26550</name>
</gene>
<evidence type="ECO:0000256" key="3">
    <source>
        <dbReference type="PIRSR" id="PIRSR607837-1"/>
    </source>
</evidence>
<proteinExistence type="inferred from homology"/>
<sequence>MNEMQTFTNSWSSHRKALVQLVERAGDEHLPFKPWDGAMTFAELVVHIVGSTHMFVSIVSDKENAADESPTVSSADELRKLVQDLTKSTQEMLEAITEDQLDRTVQFASMSMSGKAMLEMAKEHEIHHKGQLFTYARICGIKDLPFFVIRG</sequence>
<feature type="binding site" evidence="3">
    <location>
        <position position="128"/>
    </location>
    <ligand>
        <name>a divalent metal cation</name>
        <dbReference type="ChEBI" id="CHEBI:60240"/>
    </ligand>
</feature>
<dbReference type="EMBL" id="BMAQ01000042">
    <property type="protein sequence ID" value="GFR39359.1"/>
    <property type="molecule type" value="Genomic_DNA"/>
</dbReference>
<dbReference type="GO" id="GO:0046872">
    <property type="term" value="F:metal ion binding"/>
    <property type="evidence" value="ECO:0007669"/>
    <property type="project" value="UniProtKB-KW"/>
</dbReference>
<evidence type="ECO:0008006" key="6">
    <source>
        <dbReference type="Google" id="ProtNLM"/>
    </source>
</evidence>
<feature type="binding site" evidence="3">
    <location>
        <position position="47"/>
    </location>
    <ligand>
        <name>a divalent metal cation</name>
        <dbReference type="ChEBI" id="CHEBI:60240"/>
    </ligand>
</feature>
<dbReference type="SUPFAM" id="SSF109854">
    <property type="entry name" value="DinB/YfiT-like putative metalloenzymes"/>
    <property type="match status" value="1"/>
</dbReference>
<name>A0A916QGP5_9BACL</name>
<reference evidence="4" key="1">
    <citation type="submission" date="2020-08" db="EMBL/GenBank/DDBJ databases">
        <authorList>
            <person name="Uke A."/>
            <person name="Chhe C."/>
            <person name="Baramee S."/>
            <person name="Kosugi A."/>
        </authorList>
    </citation>
    <scope>NUCLEOTIDE SEQUENCE</scope>
    <source>
        <strain evidence="4">DA-C8</strain>
    </source>
</reference>
<comment type="caution">
    <text evidence="4">The sequence shown here is derived from an EMBL/GenBank/DDBJ whole genome shotgun (WGS) entry which is preliminary data.</text>
</comment>
<reference evidence="4" key="2">
    <citation type="journal article" date="2021" name="Data Brief">
        <title>Draft genome sequence data of the facultative, thermophilic, xylanolytic bacterium Paenibacillus sp. strain DA-C8.</title>
        <authorList>
            <person name="Chhe C."/>
            <person name="Uke A."/>
            <person name="Baramee S."/>
            <person name="Ungkulpasvich U."/>
            <person name="Tachaapaikoon C."/>
            <person name="Pason P."/>
            <person name="Waeonukul R."/>
            <person name="Ratanakhanokchai K."/>
            <person name="Kosugi A."/>
        </authorList>
    </citation>
    <scope>NUCLEOTIDE SEQUENCE</scope>
    <source>
        <strain evidence="4">DA-C8</strain>
    </source>
</reference>
<accession>A0A916QGP5</accession>
<dbReference type="InterPro" id="IPR007837">
    <property type="entry name" value="DinB"/>
</dbReference>
<evidence type="ECO:0000256" key="1">
    <source>
        <dbReference type="ARBA" id="ARBA00008635"/>
    </source>
</evidence>
<keyword evidence="2 3" id="KW-0479">Metal-binding</keyword>
<protein>
    <recommendedName>
        <fullName evidence="6">Damage-inducible protein DinB</fullName>
    </recommendedName>
</protein>
<dbReference type="Gene3D" id="1.20.120.450">
    <property type="entry name" value="dinb family like domain"/>
    <property type="match status" value="1"/>
</dbReference>
<comment type="similarity">
    <text evidence="1">Belongs to the DinB family.</text>
</comment>
<dbReference type="AlphaFoldDB" id="A0A916QGP5"/>
<organism evidence="4 5">
    <name type="scientific">Insulibacter thermoxylanivorax</name>
    <dbReference type="NCBI Taxonomy" id="2749268"/>
    <lineage>
        <taxon>Bacteria</taxon>
        <taxon>Bacillati</taxon>
        <taxon>Bacillota</taxon>
        <taxon>Bacilli</taxon>
        <taxon>Bacillales</taxon>
        <taxon>Paenibacillaceae</taxon>
        <taxon>Insulibacter</taxon>
    </lineage>
</organism>
<evidence type="ECO:0000313" key="5">
    <source>
        <dbReference type="Proteomes" id="UP000654993"/>
    </source>
</evidence>
<dbReference type="RefSeq" id="WP_200967555.1">
    <property type="nucleotide sequence ID" value="NZ_BMAQ01000042.1"/>
</dbReference>
<keyword evidence="5" id="KW-1185">Reference proteome</keyword>
<feature type="binding site" evidence="3">
    <location>
        <position position="124"/>
    </location>
    <ligand>
        <name>a divalent metal cation</name>
        <dbReference type="ChEBI" id="CHEBI:60240"/>
    </ligand>
</feature>